<dbReference type="GO" id="GO:0005737">
    <property type="term" value="C:cytoplasm"/>
    <property type="evidence" value="ECO:0007669"/>
    <property type="project" value="UniProtKB-SubCell"/>
</dbReference>
<dbReference type="EC" id="1.3.3.15" evidence="6 12"/>
<protein>
    <recommendedName>
        <fullName evidence="7 12">Coproporphyrinogen III oxidase</fullName>
        <ecNumber evidence="6 12">1.3.3.15</ecNumber>
    </recommendedName>
</protein>
<dbReference type="UniPathway" id="UPA00252"/>
<evidence type="ECO:0000256" key="3">
    <source>
        <dbReference type="ARBA" id="ARBA00002185"/>
    </source>
</evidence>
<keyword evidence="12" id="KW-0963">Cytoplasm</keyword>
<feature type="domain" description="Amine oxidase" evidence="13">
    <location>
        <begin position="13"/>
        <end position="465"/>
    </location>
</feature>
<dbReference type="InterPro" id="IPR004572">
    <property type="entry name" value="Protoporphyrinogen_oxidase"/>
</dbReference>
<dbReference type="SUPFAM" id="SSF51905">
    <property type="entry name" value="FAD/NAD(P)-binding domain"/>
    <property type="match status" value="1"/>
</dbReference>
<evidence type="ECO:0000256" key="1">
    <source>
        <dbReference type="ARBA" id="ARBA00001755"/>
    </source>
</evidence>
<evidence type="ECO:0000256" key="5">
    <source>
        <dbReference type="ARBA" id="ARBA00008310"/>
    </source>
</evidence>
<evidence type="ECO:0000256" key="9">
    <source>
        <dbReference type="ARBA" id="ARBA00022827"/>
    </source>
</evidence>
<dbReference type="InterPro" id="IPR050464">
    <property type="entry name" value="Zeta_carotene_desat/Oxidored"/>
</dbReference>
<evidence type="ECO:0000256" key="11">
    <source>
        <dbReference type="ARBA" id="ARBA00023133"/>
    </source>
</evidence>
<gene>
    <name evidence="14" type="primary">hemG</name>
    <name evidence="14" type="ORF">JQS30_05715</name>
</gene>
<keyword evidence="10 12" id="KW-0560">Oxidoreductase</keyword>
<dbReference type="InterPro" id="IPR036188">
    <property type="entry name" value="FAD/NAD-bd_sf"/>
</dbReference>
<evidence type="ECO:0000256" key="12">
    <source>
        <dbReference type="RuleBase" id="RU364052"/>
    </source>
</evidence>
<sequence>MTMARVLVIGGGIAGLTAAHRLRQRLGPGAEIVLAEASDRLGGKIHSLPFAGLTVEAGAESLLAARPEPAALAEEVGLGEALRRPGEYPAALLLDGELKPFPAGTFMGLPRTIDDIASYLSTEGLAEAKRERPTSGPLLGPEEDRSIGDLVAQQLGIEVRDRLLEPILAGIYAGDLDRLSVAAVMPQLATHLRTHQRLTDAVCAMLPAPEPNQPKRPNPLATIEGGLGRLVRATAQHAKPDLRLRTTVRQLRGRPGGGWHAVCGPVPYPSLIAADAVVVAVPATPAAQLLEGHATTAVAALREVDYASVALATFAFPSGTTLPAHSGFLVPASSGHEIKAATFFTRKWPHLTTEDAPVIMRVSLGRYGAVRSLQRPDADLANLALREVRACLGSDGGTELPEPLKWRVNRWGGGLPQYTPGHSLRMSQARAELAQLGGIALAGAAADGVGIAACIASGRAAADSVADQVL</sequence>
<dbReference type="NCBIfam" id="TIGR00562">
    <property type="entry name" value="proto_IX_ox"/>
    <property type="match status" value="1"/>
</dbReference>
<evidence type="ECO:0000256" key="8">
    <source>
        <dbReference type="ARBA" id="ARBA00022630"/>
    </source>
</evidence>
<evidence type="ECO:0000256" key="2">
    <source>
        <dbReference type="ARBA" id="ARBA00001974"/>
    </source>
</evidence>
<dbReference type="Gene3D" id="3.50.50.60">
    <property type="entry name" value="FAD/NAD(P)-binding domain"/>
    <property type="match status" value="1"/>
</dbReference>
<dbReference type="GO" id="GO:0004729">
    <property type="term" value="F:oxygen-dependent protoporphyrinogen oxidase activity"/>
    <property type="evidence" value="ECO:0007669"/>
    <property type="project" value="UniProtKB-UniRule"/>
</dbReference>
<evidence type="ECO:0000256" key="10">
    <source>
        <dbReference type="ARBA" id="ARBA00023002"/>
    </source>
</evidence>
<comment type="subcellular location">
    <subcellularLocation>
        <location evidence="12">Cytoplasm</location>
    </subcellularLocation>
</comment>
<dbReference type="PANTHER" id="PTHR42923:SF3">
    <property type="entry name" value="PROTOPORPHYRINOGEN OXIDASE"/>
    <property type="match status" value="1"/>
</dbReference>
<evidence type="ECO:0000313" key="15">
    <source>
        <dbReference type="Proteomes" id="UP000662939"/>
    </source>
</evidence>
<dbReference type="GO" id="GO:0006783">
    <property type="term" value="P:heme biosynthetic process"/>
    <property type="evidence" value="ECO:0007669"/>
    <property type="project" value="UniProtKB-UniRule"/>
</dbReference>
<comment type="pathway">
    <text evidence="4 12">Porphyrin-containing compound metabolism; protoheme biosynthesis.</text>
</comment>
<evidence type="ECO:0000256" key="7">
    <source>
        <dbReference type="ARBA" id="ARBA00019046"/>
    </source>
</evidence>
<accession>A0A895XWU0</accession>
<reference evidence="14" key="1">
    <citation type="submission" date="2021-02" db="EMBL/GenBank/DDBJ databases">
        <title>Natronoglycomyces albus gen. nov., sp. nov, a haloalkaliphilic actinobacterium from a soda solonchak soil.</title>
        <authorList>
            <person name="Sorokin D.Y."/>
            <person name="Khijniak T.V."/>
            <person name="Zakharycheva A.P."/>
            <person name="Boueva O.V."/>
            <person name="Ariskina E.V."/>
            <person name="Hahnke R.L."/>
            <person name="Bunk B."/>
            <person name="Sproer C."/>
            <person name="Schumann P."/>
            <person name="Evtushenko L.I."/>
            <person name="Kublanov I.V."/>
        </authorList>
    </citation>
    <scope>NUCLEOTIDE SEQUENCE</scope>
    <source>
        <strain evidence="14">DSM 106290</strain>
    </source>
</reference>
<dbReference type="Proteomes" id="UP000662939">
    <property type="component" value="Chromosome"/>
</dbReference>
<name>A0A895XWU0_9ACTN</name>
<dbReference type="EMBL" id="CP070496">
    <property type="protein sequence ID" value="QSB06976.1"/>
    <property type="molecule type" value="Genomic_DNA"/>
</dbReference>
<evidence type="ECO:0000313" key="14">
    <source>
        <dbReference type="EMBL" id="QSB06976.1"/>
    </source>
</evidence>
<dbReference type="AlphaFoldDB" id="A0A895XWU0"/>
<organism evidence="14 15">
    <name type="scientific">Natronoglycomyces albus</name>
    <dbReference type="NCBI Taxonomy" id="2811108"/>
    <lineage>
        <taxon>Bacteria</taxon>
        <taxon>Bacillati</taxon>
        <taxon>Actinomycetota</taxon>
        <taxon>Actinomycetes</taxon>
        <taxon>Glycomycetales</taxon>
        <taxon>Glycomycetaceae</taxon>
        <taxon>Natronoglycomyces</taxon>
    </lineage>
</organism>
<keyword evidence="15" id="KW-1185">Reference proteome</keyword>
<dbReference type="Gene3D" id="1.10.3110.10">
    <property type="entry name" value="protoporphyrinogen ix oxidase, domain 3"/>
    <property type="match status" value="1"/>
</dbReference>
<proteinExistence type="inferred from homology"/>
<comment type="function">
    <text evidence="3 12">Involved in coproporphyrin-dependent heme b biosynthesis. Catalyzes the oxidation of coproporphyrinogen III to coproporphyrin III.</text>
</comment>
<comment type="cofactor">
    <cofactor evidence="2 12">
        <name>FAD</name>
        <dbReference type="ChEBI" id="CHEBI:57692"/>
    </cofactor>
</comment>
<evidence type="ECO:0000259" key="13">
    <source>
        <dbReference type="Pfam" id="PF01593"/>
    </source>
</evidence>
<dbReference type="Gene3D" id="3.90.660.20">
    <property type="entry name" value="Protoporphyrinogen oxidase, mitochondrial, domain 2"/>
    <property type="match status" value="1"/>
</dbReference>
<comment type="similarity">
    <text evidence="5 12">Belongs to the protoporphyrinogen/coproporphyrinogen oxidase family. Coproporphyrinogen III oxidase subfamily.</text>
</comment>
<evidence type="ECO:0000256" key="4">
    <source>
        <dbReference type="ARBA" id="ARBA00004744"/>
    </source>
</evidence>
<dbReference type="InterPro" id="IPR002937">
    <property type="entry name" value="Amino_oxidase"/>
</dbReference>
<evidence type="ECO:0000256" key="6">
    <source>
        <dbReference type="ARBA" id="ARBA00012402"/>
    </source>
</evidence>
<dbReference type="Pfam" id="PF01593">
    <property type="entry name" value="Amino_oxidase"/>
    <property type="match status" value="1"/>
</dbReference>
<dbReference type="KEGG" id="nav:JQS30_05715"/>
<keyword evidence="11 12" id="KW-0350">Heme biosynthesis</keyword>
<dbReference type="PANTHER" id="PTHR42923">
    <property type="entry name" value="PROTOPORPHYRINOGEN OXIDASE"/>
    <property type="match status" value="1"/>
</dbReference>
<dbReference type="SUPFAM" id="SSF54373">
    <property type="entry name" value="FAD-linked reductases, C-terminal domain"/>
    <property type="match status" value="1"/>
</dbReference>
<comment type="catalytic activity">
    <reaction evidence="1">
        <text>coproporphyrinogen III + 3 O2 = coproporphyrin III + 3 H2O2</text>
        <dbReference type="Rhea" id="RHEA:43436"/>
        <dbReference type="ChEBI" id="CHEBI:15379"/>
        <dbReference type="ChEBI" id="CHEBI:16240"/>
        <dbReference type="ChEBI" id="CHEBI:57309"/>
        <dbReference type="ChEBI" id="CHEBI:131725"/>
        <dbReference type="EC" id="1.3.3.15"/>
    </reaction>
    <physiologicalReaction direction="left-to-right" evidence="1">
        <dbReference type="Rhea" id="RHEA:43437"/>
    </physiologicalReaction>
</comment>
<keyword evidence="9 12" id="KW-0274">FAD</keyword>
<keyword evidence="8 12" id="KW-0285">Flavoprotein</keyword>